<dbReference type="HOGENOM" id="CLU_3300902_0_0_11"/>
<keyword evidence="2" id="KW-1185">Reference proteome</keyword>
<proteinExistence type="predicted"/>
<dbReference type="Proteomes" id="UP000003560">
    <property type="component" value="Unassembled WGS sequence"/>
</dbReference>
<reference evidence="1 2" key="2">
    <citation type="submission" date="2008-10" db="EMBL/GenBank/DDBJ databases">
        <authorList>
            <person name="Fulton L."/>
            <person name="Clifton S."/>
            <person name="Fulton B."/>
            <person name="Xu J."/>
            <person name="Minx P."/>
            <person name="Pepin K.H."/>
            <person name="Johnson M."/>
            <person name="Thiruvilangam P."/>
            <person name="Bhonagiri V."/>
            <person name="Nash W.E."/>
            <person name="Mardis E.R."/>
            <person name="Wilson R.K."/>
        </authorList>
    </citation>
    <scope>NUCLEOTIDE SEQUENCE [LARGE SCALE GENOMIC DNA]</scope>
    <source>
        <strain evidence="1 2">DSM 13279</strain>
    </source>
</reference>
<dbReference type="AlphaFoldDB" id="B6GCZ7"/>
<dbReference type="EMBL" id="ABXJ01000116">
    <property type="protein sequence ID" value="EEA89838.1"/>
    <property type="molecule type" value="Genomic_DNA"/>
</dbReference>
<evidence type="ECO:0000313" key="1">
    <source>
        <dbReference type="EMBL" id="EEA89838.1"/>
    </source>
</evidence>
<feature type="non-terminal residue" evidence="1">
    <location>
        <position position="41"/>
    </location>
</feature>
<name>B6GCZ7_9ACTN</name>
<reference evidence="1 2" key="1">
    <citation type="submission" date="2008-10" db="EMBL/GenBank/DDBJ databases">
        <title>Draft genome sequence of Collinsella stercoris (DSM 13279).</title>
        <authorList>
            <person name="Sudarsanam P."/>
            <person name="Ley R."/>
            <person name="Guruge J."/>
            <person name="Turnbaugh P.J."/>
            <person name="Mahowald M."/>
            <person name="Liep D."/>
            <person name="Gordon J."/>
        </authorList>
    </citation>
    <scope>NUCLEOTIDE SEQUENCE [LARGE SCALE GENOMIC DNA]</scope>
    <source>
        <strain evidence="1 2">DSM 13279</strain>
    </source>
</reference>
<organism evidence="1 2">
    <name type="scientific">Collinsella stercoris DSM 13279</name>
    <dbReference type="NCBI Taxonomy" id="445975"/>
    <lineage>
        <taxon>Bacteria</taxon>
        <taxon>Bacillati</taxon>
        <taxon>Actinomycetota</taxon>
        <taxon>Coriobacteriia</taxon>
        <taxon>Coriobacteriales</taxon>
        <taxon>Coriobacteriaceae</taxon>
        <taxon>Collinsella</taxon>
    </lineage>
</organism>
<protein>
    <submittedName>
        <fullName evidence="1">Uncharacterized protein</fullName>
    </submittedName>
</protein>
<gene>
    <name evidence="1" type="ORF">COLSTE_01975</name>
</gene>
<accession>B6GCZ7</accession>
<evidence type="ECO:0000313" key="2">
    <source>
        <dbReference type="Proteomes" id="UP000003560"/>
    </source>
</evidence>
<comment type="caution">
    <text evidence="1">The sequence shown here is derived from an EMBL/GenBank/DDBJ whole genome shotgun (WGS) entry which is preliminary data.</text>
</comment>
<sequence>MEQHPNARLTPRGRETLVSRIESGIGVAEAARQMGVSRQTA</sequence>